<dbReference type="InterPro" id="IPR057326">
    <property type="entry name" value="KR_dom"/>
</dbReference>
<dbReference type="EMBL" id="LT984814">
    <property type="protein sequence ID" value="SPD66820.1"/>
    <property type="molecule type" value="Genomic_DNA"/>
</dbReference>
<dbReference type="RefSeq" id="WP_115712242.1">
    <property type="nucleotide sequence ID" value="NZ_JAQOLH010000006.1"/>
</dbReference>
<accession>A0A9Q7XVC5</accession>
<sequence length="257" mass="26711">MNAPILSLHGKTAWITGGSSGIGRACALSLWQAGATVVISARSEAAVAGLVAECGNERVIALPLDVSDPEAVAAAGRQLQERAGAVDILVNAAGINVVNRKLSRLTPADWDQVIDINLNGAFYCMHAVLPGMRDQGEGTIINISSWAGRYASALTGAAYGASKHAMAAMTTSVAMEECANGIRACAIYPGETATPILINRPTPPAAEDLARMLQPEDVAAAVAFVLSLPARATVNELVISPTWNRAFVGFQPPPRRG</sequence>
<dbReference type="PANTHER" id="PTHR42760:SF40">
    <property type="entry name" value="3-OXOACYL-[ACYL-CARRIER-PROTEIN] REDUCTASE, CHLOROPLASTIC"/>
    <property type="match status" value="1"/>
</dbReference>
<evidence type="ECO:0000256" key="2">
    <source>
        <dbReference type="RuleBase" id="RU000363"/>
    </source>
</evidence>
<dbReference type="SMART" id="SM00822">
    <property type="entry name" value="PKS_KR"/>
    <property type="match status" value="1"/>
</dbReference>
<dbReference type="PANTHER" id="PTHR42760">
    <property type="entry name" value="SHORT-CHAIN DEHYDROGENASES/REDUCTASES FAMILY MEMBER"/>
    <property type="match status" value="1"/>
</dbReference>
<dbReference type="SUPFAM" id="SSF51735">
    <property type="entry name" value="NAD(P)-binding Rossmann-fold domains"/>
    <property type="match status" value="1"/>
</dbReference>
<keyword evidence="4" id="KW-0614">Plasmid</keyword>
<dbReference type="Pfam" id="PF00106">
    <property type="entry name" value="adh_short"/>
    <property type="match status" value="1"/>
</dbReference>
<evidence type="ECO:0000313" key="4">
    <source>
        <dbReference type="EMBL" id="SPD66820.1"/>
    </source>
</evidence>
<protein>
    <submittedName>
        <fullName evidence="4">Oxidoreductase</fullName>
    </submittedName>
</protein>
<proteinExistence type="inferred from homology"/>
<evidence type="ECO:0000256" key="1">
    <source>
        <dbReference type="ARBA" id="ARBA00006484"/>
    </source>
</evidence>
<reference evidence="4 5" key="1">
    <citation type="submission" date="2018-01" db="EMBL/GenBank/DDBJ databases">
        <authorList>
            <person name="Clerissi C."/>
        </authorList>
    </citation>
    <scope>NUCLEOTIDE SEQUENCE [LARGE SCALE GENOMIC DNA]</scope>
    <source>
        <strain evidence="4">Cupriavidus taiwanensis SWF 66322</strain>
        <plasmid evidence="5">cbm2636_mp</plasmid>
    </source>
</reference>
<dbReference type="AlphaFoldDB" id="A0A9Q7XVC5"/>
<gene>
    <name evidence="4" type="ORF">CBM2636_MP10456</name>
</gene>
<name>A0A9Q7XVC5_9BURK</name>
<dbReference type="Proteomes" id="UP000254259">
    <property type="component" value="Plasmid CBM2636_mp"/>
</dbReference>
<dbReference type="GO" id="GO:0030497">
    <property type="term" value="P:fatty acid elongation"/>
    <property type="evidence" value="ECO:0007669"/>
    <property type="project" value="TreeGrafter"/>
</dbReference>
<evidence type="ECO:0000313" key="5">
    <source>
        <dbReference type="Proteomes" id="UP000254259"/>
    </source>
</evidence>
<evidence type="ECO:0000259" key="3">
    <source>
        <dbReference type="SMART" id="SM00822"/>
    </source>
</evidence>
<geneLocation type="plasmid" evidence="5">
    <name>cbm2636_mp</name>
</geneLocation>
<dbReference type="FunFam" id="3.40.50.720:FF:000084">
    <property type="entry name" value="Short-chain dehydrogenase reductase"/>
    <property type="match status" value="1"/>
</dbReference>
<comment type="similarity">
    <text evidence="1 2">Belongs to the short-chain dehydrogenases/reductases (SDR) family.</text>
</comment>
<dbReference type="GO" id="GO:0016616">
    <property type="term" value="F:oxidoreductase activity, acting on the CH-OH group of donors, NAD or NADP as acceptor"/>
    <property type="evidence" value="ECO:0007669"/>
    <property type="project" value="UniProtKB-ARBA"/>
</dbReference>
<dbReference type="PRINTS" id="PR00081">
    <property type="entry name" value="GDHRDH"/>
</dbReference>
<dbReference type="InterPro" id="IPR002347">
    <property type="entry name" value="SDR_fam"/>
</dbReference>
<dbReference type="InterPro" id="IPR036291">
    <property type="entry name" value="NAD(P)-bd_dom_sf"/>
</dbReference>
<dbReference type="PRINTS" id="PR00080">
    <property type="entry name" value="SDRFAMILY"/>
</dbReference>
<organism evidence="4 5">
    <name type="scientific">Cupriavidus taiwanensis</name>
    <dbReference type="NCBI Taxonomy" id="164546"/>
    <lineage>
        <taxon>Bacteria</taxon>
        <taxon>Pseudomonadati</taxon>
        <taxon>Pseudomonadota</taxon>
        <taxon>Betaproteobacteria</taxon>
        <taxon>Burkholderiales</taxon>
        <taxon>Burkholderiaceae</taxon>
        <taxon>Cupriavidus</taxon>
    </lineage>
</organism>
<dbReference type="Gene3D" id="3.40.50.720">
    <property type="entry name" value="NAD(P)-binding Rossmann-like Domain"/>
    <property type="match status" value="1"/>
</dbReference>
<dbReference type="CDD" id="cd05233">
    <property type="entry name" value="SDR_c"/>
    <property type="match status" value="1"/>
</dbReference>
<feature type="domain" description="Ketoreductase" evidence="3">
    <location>
        <begin position="11"/>
        <end position="190"/>
    </location>
</feature>